<name>A0A9X8X614_9BACI</name>
<comment type="caution">
    <text evidence="1">The sequence shown here is derived from an EMBL/GenBank/DDBJ whole genome shotgun (WGS) entry which is preliminary data.</text>
</comment>
<dbReference type="RefSeq" id="WP_086717820.1">
    <property type="nucleotide sequence ID" value="NZ_FWZC01000041.1"/>
</dbReference>
<dbReference type="Proteomes" id="UP000194435">
    <property type="component" value="Unassembled WGS sequence"/>
</dbReference>
<evidence type="ECO:0000313" key="2">
    <source>
        <dbReference type="Proteomes" id="UP000194435"/>
    </source>
</evidence>
<dbReference type="EMBL" id="FWZC01000041">
    <property type="protein sequence ID" value="SME12551.1"/>
    <property type="molecule type" value="Genomic_DNA"/>
</dbReference>
<organism evidence="1 2">
    <name type="scientific">Bacillus paranthracis</name>
    <dbReference type="NCBI Taxonomy" id="2026186"/>
    <lineage>
        <taxon>Bacteria</taxon>
        <taxon>Bacillati</taxon>
        <taxon>Bacillota</taxon>
        <taxon>Bacilli</taxon>
        <taxon>Bacillales</taxon>
        <taxon>Bacillaceae</taxon>
        <taxon>Bacillus</taxon>
        <taxon>Bacillus cereus group</taxon>
    </lineage>
</organism>
<gene>
    <name evidence="1" type="ORF">BACERE00221_02791</name>
</gene>
<evidence type="ECO:0000313" key="1">
    <source>
        <dbReference type="EMBL" id="SME12551.1"/>
    </source>
</evidence>
<protein>
    <submittedName>
        <fullName evidence="1">Uncharacterized protein</fullName>
    </submittedName>
</protein>
<reference evidence="1 2" key="1">
    <citation type="submission" date="2017-04" db="EMBL/GenBank/DDBJ databases">
        <authorList>
            <person name="Criscuolo A."/>
        </authorList>
    </citation>
    <scope>NUCLEOTIDE SEQUENCE [LARGE SCALE GENOMIC DNA]</scope>
    <source>
        <strain evidence="1">16-00221</strain>
    </source>
</reference>
<sequence>MFESEFEKEKREEYEIWDNFEPYKLQSSIHPFFPNHIEHEWIYPPRPTFQAVYFFGKLKEELSKYITGFEMALEVCLKTGINTVVFIDIAVWYNGIKHAIEVHGDKKEGVVINKKTDSLLPYNWLVYHVFNGQIENEDELKASLHSLVKSIITNNANDTGNVS</sequence>
<proteinExistence type="predicted"/>
<dbReference type="AlphaFoldDB" id="A0A9X8X614"/>
<accession>A0A9X8X614</accession>